<sequence>MRAVCLGGRRASLGGGFWWSGLAMRSGWPAGPDRGALAPKGRANSEPRSVAPQLCCGGPKTAEQH</sequence>
<keyword evidence="3" id="KW-1185">Reference proteome</keyword>
<proteinExistence type="predicted"/>
<name>H6L9H2_SAPGL</name>
<dbReference type="EMBL" id="CP002831">
    <property type="protein sequence ID" value="AFC25448.1"/>
    <property type="molecule type" value="Genomic_DNA"/>
</dbReference>
<dbReference type="KEGG" id="sgn:SGRA_2720"/>
<evidence type="ECO:0000256" key="1">
    <source>
        <dbReference type="SAM" id="MobiDB-lite"/>
    </source>
</evidence>
<dbReference type="AlphaFoldDB" id="H6L9H2"/>
<accession>H6L9H2</accession>
<dbReference type="Proteomes" id="UP000007519">
    <property type="component" value="Chromosome"/>
</dbReference>
<reference evidence="2 3" key="1">
    <citation type="journal article" date="2012" name="Stand. Genomic Sci.">
        <title>Complete genome sequencing and analysis of Saprospira grandis str. Lewin, a predatory marine bacterium.</title>
        <authorList>
            <person name="Saw J.H."/>
            <person name="Yuryev A."/>
            <person name="Kanbe M."/>
            <person name="Hou S."/>
            <person name="Young A.G."/>
            <person name="Aizawa S."/>
            <person name="Alam M."/>
        </authorList>
    </citation>
    <scope>NUCLEOTIDE SEQUENCE [LARGE SCALE GENOMIC DNA]</scope>
    <source>
        <strain evidence="2 3">Lewin</strain>
    </source>
</reference>
<evidence type="ECO:0000313" key="3">
    <source>
        <dbReference type="Proteomes" id="UP000007519"/>
    </source>
</evidence>
<gene>
    <name evidence="2" type="ordered locus">SGRA_2720</name>
</gene>
<organism evidence="2 3">
    <name type="scientific">Saprospira grandis (strain Lewin)</name>
    <dbReference type="NCBI Taxonomy" id="984262"/>
    <lineage>
        <taxon>Bacteria</taxon>
        <taxon>Pseudomonadati</taxon>
        <taxon>Bacteroidota</taxon>
        <taxon>Saprospiria</taxon>
        <taxon>Saprospirales</taxon>
        <taxon>Saprospiraceae</taxon>
        <taxon>Saprospira</taxon>
    </lineage>
</organism>
<feature type="region of interest" description="Disordered" evidence="1">
    <location>
        <begin position="30"/>
        <end position="65"/>
    </location>
</feature>
<evidence type="ECO:0000313" key="2">
    <source>
        <dbReference type="EMBL" id="AFC25448.1"/>
    </source>
</evidence>
<protein>
    <submittedName>
        <fullName evidence="2">Uncharacterized protein</fullName>
    </submittedName>
</protein>
<dbReference type="HOGENOM" id="CLU_2847354_0_0_10"/>